<accession>A0ABW6QU22</accession>
<protein>
    <submittedName>
        <fullName evidence="3">Ribulose-phosphate 3-epimerase</fullName>
    </submittedName>
</protein>
<name>A0ABW6QU22_9NOCA</name>
<keyword evidence="1" id="KW-0479">Metal-binding</keyword>
<keyword evidence="4" id="KW-1185">Reference proteome</keyword>
<evidence type="ECO:0000313" key="4">
    <source>
        <dbReference type="Proteomes" id="UP001601948"/>
    </source>
</evidence>
<organism evidence="3 4">
    <name type="scientific">Nocardia suismassiliense</name>
    <dbReference type="NCBI Taxonomy" id="2077092"/>
    <lineage>
        <taxon>Bacteria</taxon>
        <taxon>Bacillati</taxon>
        <taxon>Actinomycetota</taxon>
        <taxon>Actinomycetes</taxon>
        <taxon>Mycobacteriales</taxon>
        <taxon>Nocardiaceae</taxon>
        <taxon>Nocardia</taxon>
    </lineage>
</organism>
<comment type="caution">
    <text evidence="3">The sequence shown here is derived from an EMBL/GenBank/DDBJ whole genome shotgun (WGS) entry which is preliminary data.</text>
</comment>
<dbReference type="CDD" id="cd00429">
    <property type="entry name" value="RPE"/>
    <property type="match status" value="1"/>
</dbReference>
<proteinExistence type="predicted"/>
<dbReference type="PANTHER" id="PTHR11749">
    <property type="entry name" value="RIBULOSE-5-PHOSPHATE-3-EPIMERASE"/>
    <property type="match status" value="1"/>
</dbReference>
<keyword evidence="2" id="KW-0413">Isomerase</keyword>
<evidence type="ECO:0000313" key="3">
    <source>
        <dbReference type="EMBL" id="MFF3224118.1"/>
    </source>
</evidence>
<gene>
    <name evidence="3" type="ORF">ACFYV7_15100</name>
</gene>
<dbReference type="Pfam" id="PF00834">
    <property type="entry name" value="Ribul_P_3_epim"/>
    <property type="match status" value="1"/>
</dbReference>
<dbReference type="InterPro" id="IPR013785">
    <property type="entry name" value="Aldolase_TIM"/>
</dbReference>
<dbReference type="Gene3D" id="3.20.20.70">
    <property type="entry name" value="Aldolase class I"/>
    <property type="match status" value="1"/>
</dbReference>
<reference evidence="3 4" key="1">
    <citation type="submission" date="2024-10" db="EMBL/GenBank/DDBJ databases">
        <title>The Natural Products Discovery Center: Release of the First 8490 Sequenced Strains for Exploring Actinobacteria Biosynthetic Diversity.</title>
        <authorList>
            <person name="Kalkreuter E."/>
            <person name="Kautsar S.A."/>
            <person name="Yang D."/>
            <person name="Bader C.D."/>
            <person name="Teijaro C.N."/>
            <person name="Fluegel L."/>
            <person name="Davis C.M."/>
            <person name="Simpson J.R."/>
            <person name="Lauterbach L."/>
            <person name="Steele A.D."/>
            <person name="Gui C."/>
            <person name="Meng S."/>
            <person name="Li G."/>
            <person name="Viehrig K."/>
            <person name="Ye F."/>
            <person name="Su P."/>
            <person name="Kiefer A.F."/>
            <person name="Nichols A."/>
            <person name="Cepeda A.J."/>
            <person name="Yan W."/>
            <person name="Fan B."/>
            <person name="Jiang Y."/>
            <person name="Adhikari A."/>
            <person name="Zheng C.-J."/>
            <person name="Schuster L."/>
            <person name="Cowan T.M."/>
            <person name="Smanski M.J."/>
            <person name="Chevrette M.G."/>
            <person name="De Carvalho L.P.S."/>
            <person name="Shen B."/>
        </authorList>
    </citation>
    <scope>NUCLEOTIDE SEQUENCE [LARGE SCALE GENOMIC DNA]</scope>
    <source>
        <strain evidence="3 4">NPDC003040</strain>
    </source>
</reference>
<evidence type="ECO:0000256" key="1">
    <source>
        <dbReference type="ARBA" id="ARBA00022723"/>
    </source>
</evidence>
<dbReference type="RefSeq" id="WP_387717466.1">
    <property type="nucleotide sequence ID" value="NZ_JBIAPI010000002.1"/>
</dbReference>
<dbReference type="SUPFAM" id="SSF51366">
    <property type="entry name" value="Ribulose-phoshate binding barrel"/>
    <property type="match status" value="1"/>
</dbReference>
<evidence type="ECO:0000256" key="2">
    <source>
        <dbReference type="ARBA" id="ARBA00023235"/>
    </source>
</evidence>
<sequence length="228" mass="25087">MTVNIAPALLGADPLDLLTAVERVQGSTAAYLHLDVMDGHYTNDINFGLRTIRAIREETPLVLDVHLQTLQPERYIDQLIEIGVHRVSMHVDASTGIEDALKALQQAGVRKGLVLNPELPLTDLERYLDRLDYVILMTSRPGTSTFEPKVIAKIKELRRLLDHRLLDTVEIVADGGITDLTAPEVIDAGIDTLVAASAVFNSPDTDVVDAITRLAGEHLHHPRGDDDR</sequence>
<dbReference type="NCBIfam" id="NF004076">
    <property type="entry name" value="PRK05581.1-4"/>
    <property type="match status" value="1"/>
</dbReference>
<dbReference type="Proteomes" id="UP001601948">
    <property type="component" value="Unassembled WGS sequence"/>
</dbReference>
<dbReference type="InterPro" id="IPR000056">
    <property type="entry name" value="Ribul_P_3_epim-like"/>
</dbReference>
<dbReference type="EMBL" id="JBIAPI010000002">
    <property type="protein sequence ID" value="MFF3224118.1"/>
    <property type="molecule type" value="Genomic_DNA"/>
</dbReference>
<dbReference type="InterPro" id="IPR011060">
    <property type="entry name" value="RibuloseP-bd_barrel"/>
</dbReference>